<organism evidence="1 2">
    <name type="scientific">Aspergillus avenaceus</name>
    <dbReference type="NCBI Taxonomy" id="36643"/>
    <lineage>
        <taxon>Eukaryota</taxon>
        <taxon>Fungi</taxon>
        <taxon>Dikarya</taxon>
        <taxon>Ascomycota</taxon>
        <taxon>Pezizomycotina</taxon>
        <taxon>Eurotiomycetes</taxon>
        <taxon>Eurotiomycetidae</taxon>
        <taxon>Eurotiales</taxon>
        <taxon>Aspergillaceae</taxon>
        <taxon>Aspergillus</taxon>
        <taxon>Aspergillus subgen. Circumdati</taxon>
    </lineage>
</organism>
<dbReference type="AlphaFoldDB" id="A0A5N6U8S4"/>
<dbReference type="PANTHER" id="PTHR21310">
    <property type="entry name" value="AMINOGLYCOSIDE PHOSPHOTRANSFERASE-RELATED-RELATED"/>
    <property type="match status" value="1"/>
</dbReference>
<sequence length="522" mass="60440">MPKTRQLLQRKITYSDAKTEECNILHQLGYHSEQERFFSHLDGKREWMKAAVAHHLGLKSSAQCQVADTENWLHGSFNVCVPITIDSWDGNRVLMRFPLPYRIGESFSPGNCNEKVQCEAASYAWLQKNCPDVPIPKLYGFALSTGETFTRLEFLPFFPRCFQFLRQHILSWLKGSVPSTYARHPSTAPIFTDGIVDNGYLLIEFIEETRGSMLSNTWKEGQHDPKLRTNFFRDLSRLFLSITRIPLPKIGSFIIDNDGFLRLANRPLSIEIHQLENEKIPTGIPRNYTYSTVDSYIVDILGFHDNRFRYQPNAVNNLGDCAYQLSVLTSMRTIFPSIFDRGFRRGPFVFAFTDLHQSNIFVDAEWHITCLVDLEWTCTQPIEMFGPPFWLTNKGVDQLDSAEYDAIRHEFMEALTTEEQDYASTTLTRMNNGASHLRLSAFMKRSWETGAFWYSLALSSPSGLFTIFSKHIRPLFCKDYEEEFQVVMPFFFQRNVGHIAGRKLADREEYDKNLRQAFENSD</sequence>
<dbReference type="Proteomes" id="UP000325780">
    <property type="component" value="Unassembled WGS sequence"/>
</dbReference>
<dbReference type="SUPFAM" id="SSF56112">
    <property type="entry name" value="Protein kinase-like (PK-like)"/>
    <property type="match status" value="1"/>
</dbReference>
<evidence type="ECO:0000313" key="2">
    <source>
        <dbReference type="Proteomes" id="UP000325780"/>
    </source>
</evidence>
<protein>
    <recommendedName>
        <fullName evidence="3">Aminoglycoside phosphotransferase domain-containing protein</fullName>
    </recommendedName>
</protein>
<dbReference type="PANTHER" id="PTHR21310:SF37">
    <property type="entry name" value="AMINOGLYCOSIDE PHOSPHOTRANSFERASE DOMAIN-CONTAINING PROTEIN"/>
    <property type="match status" value="1"/>
</dbReference>
<evidence type="ECO:0000313" key="1">
    <source>
        <dbReference type="EMBL" id="KAE8155014.1"/>
    </source>
</evidence>
<reference evidence="1 2" key="1">
    <citation type="submission" date="2019-04" db="EMBL/GenBank/DDBJ databases">
        <title>Friends and foes A comparative genomics study of 23 Aspergillus species from section Flavi.</title>
        <authorList>
            <consortium name="DOE Joint Genome Institute"/>
            <person name="Kjaerbolling I."/>
            <person name="Vesth T."/>
            <person name="Frisvad J.C."/>
            <person name="Nybo J.L."/>
            <person name="Theobald S."/>
            <person name="Kildgaard S."/>
            <person name="Isbrandt T."/>
            <person name="Kuo A."/>
            <person name="Sato A."/>
            <person name="Lyhne E.K."/>
            <person name="Kogle M.E."/>
            <person name="Wiebenga A."/>
            <person name="Kun R.S."/>
            <person name="Lubbers R.J."/>
            <person name="Makela M.R."/>
            <person name="Barry K."/>
            <person name="Chovatia M."/>
            <person name="Clum A."/>
            <person name="Daum C."/>
            <person name="Haridas S."/>
            <person name="He G."/>
            <person name="LaButti K."/>
            <person name="Lipzen A."/>
            <person name="Mondo S."/>
            <person name="Riley R."/>
            <person name="Salamov A."/>
            <person name="Simmons B.A."/>
            <person name="Magnuson J.K."/>
            <person name="Henrissat B."/>
            <person name="Mortensen U.H."/>
            <person name="Larsen T.O."/>
            <person name="Devries R.P."/>
            <person name="Grigoriev I.V."/>
            <person name="Machida M."/>
            <person name="Baker S.E."/>
            <person name="Andersen M.R."/>
        </authorList>
    </citation>
    <scope>NUCLEOTIDE SEQUENCE [LARGE SCALE GENOMIC DNA]</scope>
    <source>
        <strain evidence="1 2">IBT 18842</strain>
    </source>
</reference>
<dbReference type="InterPro" id="IPR051678">
    <property type="entry name" value="AGP_Transferase"/>
</dbReference>
<keyword evidence="2" id="KW-1185">Reference proteome</keyword>
<proteinExistence type="predicted"/>
<gene>
    <name evidence="1" type="ORF">BDV25DRAFT_170329</name>
</gene>
<dbReference type="OrthoDB" id="3645574at2759"/>
<accession>A0A5N6U8S4</accession>
<dbReference type="EMBL" id="ML742025">
    <property type="protein sequence ID" value="KAE8155014.1"/>
    <property type="molecule type" value="Genomic_DNA"/>
</dbReference>
<name>A0A5N6U8S4_ASPAV</name>
<evidence type="ECO:0008006" key="3">
    <source>
        <dbReference type="Google" id="ProtNLM"/>
    </source>
</evidence>
<dbReference type="InterPro" id="IPR011009">
    <property type="entry name" value="Kinase-like_dom_sf"/>
</dbReference>